<dbReference type="AlphaFoldDB" id="A0A250XKF1"/>
<gene>
    <name evidence="3" type="ORF">CEUSTIGMA_g10834.t1</name>
</gene>
<evidence type="ECO:0000256" key="1">
    <source>
        <dbReference type="SAM" id="MobiDB-lite"/>
    </source>
</evidence>
<dbReference type="PANTHER" id="PTHR21228:SF40">
    <property type="entry name" value="LD45607P"/>
    <property type="match status" value="1"/>
</dbReference>
<proteinExistence type="predicted"/>
<dbReference type="Pfam" id="PF08373">
    <property type="entry name" value="RAP"/>
    <property type="match status" value="1"/>
</dbReference>
<dbReference type="GO" id="GO:0003723">
    <property type="term" value="F:RNA binding"/>
    <property type="evidence" value="ECO:0007669"/>
    <property type="project" value="TreeGrafter"/>
</dbReference>
<feature type="region of interest" description="Disordered" evidence="1">
    <location>
        <begin position="225"/>
        <end position="304"/>
    </location>
</feature>
<dbReference type="GO" id="GO:0044528">
    <property type="term" value="P:regulation of mitochondrial mRNA stability"/>
    <property type="evidence" value="ECO:0007669"/>
    <property type="project" value="TreeGrafter"/>
</dbReference>
<dbReference type="PANTHER" id="PTHR21228">
    <property type="entry name" value="FAST LEU-RICH DOMAIN-CONTAINING"/>
    <property type="match status" value="1"/>
</dbReference>
<sequence length="795" mass="87491">MHLRRVWQNQKLASSITMAAAITHLAKLVTGLPLSWTDSSKAVQVLVLSMRILTSCLHDLPPRGYANCLWALSKIYSADRTSSLQASSSTKAAQLSSTPDVWRRGKGRESQVSEMSLPALAFKYASELTDALVQNNMVETFNAQDLANTCYGLAVLGLDHHPAWNRELLPRAARLATTFMPHGLSNVLWALGKIGKVPEDPTVLPALLQQARALMDKEAIMQAEGPARGLRERTTANHEGQAGAQPSDVHTVHGTTDQSAGRRHDVHTVHGTTDQSAGWPSGAMGFRDRGPSSQDRRIPTPKLSETLSPQFFSNIAWALARMRHMDMPFFSSVERMPTALLQDSNSQNLSNLLWAFAVFDLCKSPLFTDLAPFIIRQISRGNAAPQALSNTVWAYAKTGNYIPAVFDSVSAASQSVIYSFNSQDLANLAWAYGVTAHRDRPLFTSIVKVAPLLIPLMAPVELSQLTWSMATLNFTSERLCSLITDMVVSKLQLVERGGNRRGFPQYLSKSYQGDSLVDDGDDSASMLDQSVGMSRSLQTPAGTHASIPLTMNAMAQLAWAYAVMRPGDTKLFSAVFVAADNLAKLRGEGEQLKRCDAGQRPHGGKEKQLDMDYHFEGEAIDLRALRQLYQGHMAHQLACLKGHAVPPGHVPAEMSQATLSLCRDAWRGLVENVTTSSAQREVLESLDRMGYRCLSEHVIANGLFCVDILFRHESGRDIVVEVDGPYHFASNDRQSPLGELLLRNRLIRALGYVLVCVPTFEWRLLAKDTLSQRAQFLKSRIDAAIRTSSVFEDSL</sequence>
<reference evidence="3 4" key="1">
    <citation type="submission" date="2017-08" db="EMBL/GenBank/DDBJ databases">
        <title>Acidophilic green algal genome provides insights into adaptation to an acidic environment.</title>
        <authorList>
            <person name="Hirooka S."/>
            <person name="Hirose Y."/>
            <person name="Kanesaki Y."/>
            <person name="Higuchi S."/>
            <person name="Fujiwara T."/>
            <person name="Onuma R."/>
            <person name="Era A."/>
            <person name="Ohbayashi R."/>
            <person name="Uzuka A."/>
            <person name="Nozaki H."/>
            <person name="Yoshikawa H."/>
            <person name="Miyagishima S.Y."/>
        </authorList>
    </citation>
    <scope>NUCLEOTIDE SEQUENCE [LARGE SCALE GENOMIC DNA]</scope>
    <source>
        <strain evidence="3 4">NIES-2499</strain>
    </source>
</reference>
<dbReference type="InterPro" id="IPR050870">
    <property type="entry name" value="FAST_kinase"/>
</dbReference>
<evidence type="ECO:0000313" key="4">
    <source>
        <dbReference type="Proteomes" id="UP000232323"/>
    </source>
</evidence>
<dbReference type="GO" id="GO:0035770">
    <property type="term" value="C:ribonucleoprotein granule"/>
    <property type="evidence" value="ECO:0007669"/>
    <property type="project" value="TreeGrafter"/>
</dbReference>
<dbReference type="InterPro" id="IPR058917">
    <property type="entry name" value="RESC6_dom"/>
</dbReference>
<dbReference type="SMART" id="SM00952">
    <property type="entry name" value="RAP"/>
    <property type="match status" value="1"/>
</dbReference>
<dbReference type="Pfam" id="PF26188">
    <property type="entry name" value="RESC6"/>
    <property type="match status" value="1"/>
</dbReference>
<feature type="compositionally biased region" description="Basic and acidic residues" evidence="1">
    <location>
        <begin position="286"/>
        <end position="298"/>
    </location>
</feature>
<evidence type="ECO:0000313" key="3">
    <source>
        <dbReference type="EMBL" id="GAX83409.1"/>
    </source>
</evidence>
<dbReference type="EMBL" id="BEGY01000098">
    <property type="protein sequence ID" value="GAX83409.1"/>
    <property type="molecule type" value="Genomic_DNA"/>
</dbReference>
<comment type="caution">
    <text evidence="3">The sequence shown here is derived from an EMBL/GenBank/DDBJ whole genome shotgun (WGS) entry which is preliminary data.</text>
</comment>
<name>A0A250XKF1_9CHLO</name>
<feature type="domain" description="RAP" evidence="2">
    <location>
        <begin position="718"/>
        <end position="779"/>
    </location>
</feature>
<organism evidence="3 4">
    <name type="scientific">Chlamydomonas eustigma</name>
    <dbReference type="NCBI Taxonomy" id="1157962"/>
    <lineage>
        <taxon>Eukaryota</taxon>
        <taxon>Viridiplantae</taxon>
        <taxon>Chlorophyta</taxon>
        <taxon>core chlorophytes</taxon>
        <taxon>Chlorophyceae</taxon>
        <taxon>CS clade</taxon>
        <taxon>Chlamydomonadales</taxon>
        <taxon>Chlamydomonadaceae</taxon>
        <taxon>Chlamydomonas</taxon>
    </lineage>
</organism>
<dbReference type="GO" id="GO:0005759">
    <property type="term" value="C:mitochondrial matrix"/>
    <property type="evidence" value="ECO:0007669"/>
    <property type="project" value="TreeGrafter"/>
</dbReference>
<dbReference type="InterPro" id="IPR013584">
    <property type="entry name" value="RAP"/>
</dbReference>
<protein>
    <recommendedName>
        <fullName evidence="2">RAP domain-containing protein</fullName>
    </recommendedName>
</protein>
<dbReference type="PROSITE" id="PS51286">
    <property type="entry name" value="RAP"/>
    <property type="match status" value="1"/>
</dbReference>
<keyword evidence="4" id="KW-1185">Reference proteome</keyword>
<evidence type="ECO:0000259" key="2">
    <source>
        <dbReference type="PROSITE" id="PS51286"/>
    </source>
</evidence>
<dbReference type="GO" id="GO:0000963">
    <property type="term" value="P:mitochondrial RNA processing"/>
    <property type="evidence" value="ECO:0007669"/>
    <property type="project" value="TreeGrafter"/>
</dbReference>
<accession>A0A250XKF1</accession>
<dbReference type="Proteomes" id="UP000232323">
    <property type="component" value="Unassembled WGS sequence"/>
</dbReference>
<dbReference type="OrthoDB" id="551578at2759"/>